<feature type="binding site" evidence="6">
    <location>
        <begin position="278"/>
        <end position="281"/>
    </location>
    <ligand>
        <name>GTP</name>
        <dbReference type="ChEBI" id="CHEBI:37565"/>
    </ligand>
</feature>
<dbReference type="SUPFAM" id="SSF47895">
    <property type="entry name" value="Transducin (alpha subunit), insertion domain"/>
    <property type="match status" value="1"/>
</dbReference>
<dbReference type="OMA" id="INYGHPD"/>
<dbReference type="Gene3D" id="1.10.400.10">
    <property type="entry name" value="GI Alpha 1, domain 2-like"/>
    <property type="match status" value="1"/>
</dbReference>
<dbReference type="InterPro" id="IPR011025">
    <property type="entry name" value="GproteinA_insert"/>
</dbReference>
<keyword evidence="1 7" id="KW-0479">Metal-binding</keyword>
<keyword evidence="9" id="KW-0496">Mitochondrion</keyword>
<dbReference type="Gene3D" id="3.40.50.300">
    <property type="entry name" value="P-loop containing nucleotide triphosphate hydrolases"/>
    <property type="match status" value="1"/>
</dbReference>
<evidence type="ECO:0000313" key="9">
    <source>
        <dbReference type="EMBL" id="SPR00742.1"/>
    </source>
</evidence>
<dbReference type="PANTHER" id="PTHR10218:SF302">
    <property type="entry name" value="GUANINE NUCLEOTIDE-BINDING PROTEIN ALPHA-5 SUBUNIT"/>
    <property type="match status" value="1"/>
</dbReference>
<keyword evidence="2 6" id="KW-0547">Nucleotide-binding</keyword>
<proteinExistence type="predicted"/>
<name>A0A0G4IU48_PLABS</name>
<gene>
    <name evidence="8" type="ORF">PBRA_006725</name>
    <name evidence="9" type="ORF">PLBR_LOCUS7957</name>
</gene>
<dbReference type="PRINTS" id="PR00318">
    <property type="entry name" value="GPROTEINA"/>
</dbReference>
<feature type="binding site" evidence="7">
    <location>
        <position position="56"/>
    </location>
    <ligand>
        <name>Mg(2+)</name>
        <dbReference type="ChEBI" id="CHEBI:18420"/>
    </ligand>
</feature>
<evidence type="ECO:0000256" key="3">
    <source>
        <dbReference type="ARBA" id="ARBA00022842"/>
    </source>
</evidence>
<feature type="binding site" evidence="6">
    <location>
        <begin position="184"/>
        <end position="190"/>
    </location>
    <ligand>
        <name>GTP</name>
        <dbReference type="ChEBI" id="CHEBI:37565"/>
    </ligand>
</feature>
<keyword evidence="10" id="KW-1185">Reference proteome</keyword>
<dbReference type="InterPro" id="IPR001019">
    <property type="entry name" value="Gprotein_alpha_su"/>
</dbReference>
<dbReference type="InterPro" id="IPR027417">
    <property type="entry name" value="P-loop_NTPase"/>
</dbReference>
<dbReference type="Pfam" id="PF00503">
    <property type="entry name" value="G-alpha"/>
    <property type="match status" value="1"/>
</dbReference>
<dbReference type="FunFam" id="3.40.50.300:FF:000563">
    <property type="entry name" value="Guanine nucleotide-binding protein alpha subunit"/>
    <property type="match status" value="1"/>
</dbReference>
<dbReference type="OrthoDB" id="5817230at2759"/>
<dbReference type="Proteomes" id="UP000039324">
    <property type="component" value="Unassembled WGS sequence"/>
</dbReference>
<keyword evidence="5" id="KW-0807">Transducer</keyword>
<evidence type="ECO:0000313" key="8">
    <source>
        <dbReference type="EMBL" id="CEO98611.1"/>
    </source>
</evidence>
<feature type="binding site" evidence="6">
    <location>
        <begin position="209"/>
        <end position="213"/>
    </location>
    <ligand>
        <name>GTP</name>
        <dbReference type="ChEBI" id="CHEBI:37565"/>
    </ligand>
</feature>
<evidence type="ECO:0000256" key="5">
    <source>
        <dbReference type="ARBA" id="ARBA00023224"/>
    </source>
</evidence>
<dbReference type="GO" id="GO:0005737">
    <property type="term" value="C:cytoplasm"/>
    <property type="evidence" value="ECO:0007669"/>
    <property type="project" value="TreeGrafter"/>
</dbReference>
<protein>
    <submittedName>
        <fullName evidence="8">Uncharacterized protein</fullName>
    </submittedName>
</protein>
<dbReference type="EMBL" id="OVEO01000015">
    <property type="protein sequence ID" value="SPR00742.1"/>
    <property type="molecule type" value="Genomic_DNA"/>
</dbReference>
<reference evidence="9 11" key="2">
    <citation type="submission" date="2018-03" db="EMBL/GenBank/DDBJ databases">
        <authorList>
            <person name="Fogelqvist J."/>
        </authorList>
    </citation>
    <scope>NUCLEOTIDE SEQUENCE [LARGE SCALE GENOMIC DNA]</scope>
</reference>
<dbReference type="Proteomes" id="UP000290189">
    <property type="component" value="Unassembled WGS sequence"/>
</dbReference>
<accession>A0A0G4IU48</accession>
<evidence type="ECO:0000313" key="11">
    <source>
        <dbReference type="Proteomes" id="UP000290189"/>
    </source>
</evidence>
<dbReference type="GO" id="GO:0005834">
    <property type="term" value="C:heterotrimeric G-protein complex"/>
    <property type="evidence" value="ECO:0007669"/>
    <property type="project" value="TreeGrafter"/>
</dbReference>
<keyword evidence="4 6" id="KW-0342">GTP-binding</keyword>
<keyword evidence="3 7" id="KW-0460">Magnesium</keyword>
<dbReference type="SMART" id="SM00275">
    <property type="entry name" value="G_alpha"/>
    <property type="match status" value="1"/>
</dbReference>
<dbReference type="GO" id="GO:0007188">
    <property type="term" value="P:adenylate cyclase-modulating G protein-coupled receptor signaling pathway"/>
    <property type="evidence" value="ECO:0007669"/>
    <property type="project" value="TreeGrafter"/>
</dbReference>
<dbReference type="PROSITE" id="PS51882">
    <property type="entry name" value="G_ALPHA"/>
    <property type="match status" value="1"/>
</dbReference>
<dbReference type="AlphaFoldDB" id="A0A0G4IU48"/>
<feature type="binding site" evidence="6">
    <location>
        <position position="334"/>
    </location>
    <ligand>
        <name>GTP</name>
        <dbReference type="ChEBI" id="CHEBI:37565"/>
    </ligand>
</feature>
<dbReference type="CDD" id="cd00066">
    <property type="entry name" value="G-alpha"/>
    <property type="match status" value="1"/>
</dbReference>
<dbReference type="GO" id="GO:0046872">
    <property type="term" value="F:metal ion binding"/>
    <property type="evidence" value="ECO:0007669"/>
    <property type="project" value="UniProtKB-KW"/>
</dbReference>
<dbReference type="GO" id="GO:0005525">
    <property type="term" value="F:GTP binding"/>
    <property type="evidence" value="ECO:0007669"/>
    <property type="project" value="UniProtKB-KW"/>
</dbReference>
<sequence length="362" mass="40206">MTFGCCSSPKPTSKDADDNQIKVRSAEIDKQAIAAVKTQKPVVTLLLLGTGASGKSTLFKQLITIHGKGHSQQVRLEAKKTVHKNILTAIQTLIQRSGELPAEFNTKMLESAMAVKDAIMRIPIESPIDETMAQKIAQVWNDSGIQNTYAHRAKFQLDDGAAYLLDRVVTASAPDYIPNDEDLLRVRVRTTGITETLFDYKGKSYRMLDVGGQRNERKKWIHCFQGVTAVIFVVAISEYDQVIFEDHDKNSLMEALDLFGEICNSEWFTKTSIVLFFNKSDLFQEKIQHVDMSVTFPDYTGGNNYDNGIAYLKSAFLKKNSDPGRCLYVHVTCATNRNNVALVFDSVSDTILSSTLSGGGLL</sequence>
<feature type="binding site" evidence="7">
    <location>
        <position position="190"/>
    </location>
    <ligand>
        <name>Mg(2+)</name>
        <dbReference type="ChEBI" id="CHEBI:18420"/>
    </ligand>
</feature>
<evidence type="ECO:0000256" key="2">
    <source>
        <dbReference type="ARBA" id="ARBA00022741"/>
    </source>
</evidence>
<dbReference type="GO" id="GO:0001664">
    <property type="term" value="F:G protein-coupled receptor binding"/>
    <property type="evidence" value="ECO:0007669"/>
    <property type="project" value="TreeGrafter"/>
</dbReference>
<dbReference type="PANTHER" id="PTHR10218">
    <property type="entry name" value="GTP-BINDING PROTEIN ALPHA SUBUNIT"/>
    <property type="match status" value="1"/>
</dbReference>
<evidence type="ECO:0000256" key="7">
    <source>
        <dbReference type="PIRSR" id="PIRSR601019-2"/>
    </source>
</evidence>
<evidence type="ECO:0000313" key="10">
    <source>
        <dbReference type="Proteomes" id="UP000039324"/>
    </source>
</evidence>
<dbReference type="GO" id="GO:0031683">
    <property type="term" value="F:G-protein beta/gamma-subunit complex binding"/>
    <property type="evidence" value="ECO:0007669"/>
    <property type="project" value="InterPro"/>
</dbReference>
<dbReference type="EMBL" id="CDSF01000086">
    <property type="protein sequence ID" value="CEO98611.1"/>
    <property type="molecule type" value="Genomic_DNA"/>
</dbReference>
<dbReference type="GO" id="GO:0003924">
    <property type="term" value="F:GTPase activity"/>
    <property type="evidence" value="ECO:0007669"/>
    <property type="project" value="InterPro"/>
</dbReference>
<reference evidence="8 10" key="1">
    <citation type="submission" date="2015-02" db="EMBL/GenBank/DDBJ databases">
        <authorList>
            <person name="Chooi Y.-H."/>
        </authorList>
    </citation>
    <scope>NUCLEOTIDE SEQUENCE [LARGE SCALE GENOMIC DNA]</scope>
    <source>
        <strain evidence="8">E3</strain>
    </source>
</reference>
<evidence type="ECO:0000256" key="1">
    <source>
        <dbReference type="ARBA" id="ARBA00022723"/>
    </source>
</evidence>
<dbReference type="SUPFAM" id="SSF52540">
    <property type="entry name" value="P-loop containing nucleoside triphosphate hydrolases"/>
    <property type="match status" value="1"/>
</dbReference>
<geneLocation type="mitochondrion" evidence="9"/>
<evidence type="ECO:0000256" key="6">
    <source>
        <dbReference type="PIRSR" id="PIRSR601019-1"/>
    </source>
</evidence>
<dbReference type="STRING" id="37360.A0A0G4IU48"/>
<evidence type="ECO:0000256" key="4">
    <source>
        <dbReference type="ARBA" id="ARBA00023134"/>
    </source>
</evidence>
<organism evidence="8 10">
    <name type="scientific">Plasmodiophora brassicae</name>
    <name type="common">Clubroot disease agent</name>
    <dbReference type="NCBI Taxonomy" id="37360"/>
    <lineage>
        <taxon>Eukaryota</taxon>
        <taxon>Sar</taxon>
        <taxon>Rhizaria</taxon>
        <taxon>Endomyxa</taxon>
        <taxon>Phytomyxea</taxon>
        <taxon>Plasmodiophorida</taxon>
        <taxon>Plasmodiophoridae</taxon>
        <taxon>Plasmodiophora</taxon>
    </lineage>
</organism>